<dbReference type="RefSeq" id="WP_250828789.1">
    <property type="nucleotide sequence ID" value="NZ_JAMOIL010000040.1"/>
</dbReference>
<evidence type="ECO:0000256" key="3">
    <source>
        <dbReference type="SAM" id="MobiDB-lite"/>
    </source>
</evidence>
<evidence type="ECO:0000256" key="2">
    <source>
        <dbReference type="ARBA" id="ARBA00022829"/>
    </source>
</evidence>
<feature type="domain" description="ParB-like N-terminal" evidence="4">
    <location>
        <begin position="13"/>
        <end position="103"/>
    </location>
</feature>
<comment type="similarity">
    <text evidence="1">Belongs to the ParB family.</text>
</comment>
<dbReference type="InterPro" id="IPR041468">
    <property type="entry name" value="HTH_ParB/Spo0J"/>
</dbReference>
<dbReference type="AlphaFoldDB" id="A0A9X2DB60"/>
<dbReference type="Proteomes" id="UP001139485">
    <property type="component" value="Unassembled WGS sequence"/>
</dbReference>
<dbReference type="Gene3D" id="3.90.1530.10">
    <property type="entry name" value="Conserved hypothetical protein from pyrococcus furiosus pfu- 392566-001, ParB domain"/>
    <property type="match status" value="1"/>
</dbReference>
<dbReference type="Pfam" id="PF17762">
    <property type="entry name" value="HTH_ParB"/>
    <property type="match status" value="1"/>
</dbReference>
<keyword evidence="6" id="KW-1185">Reference proteome</keyword>
<dbReference type="GO" id="GO:0007059">
    <property type="term" value="P:chromosome segregation"/>
    <property type="evidence" value="ECO:0007669"/>
    <property type="project" value="UniProtKB-KW"/>
</dbReference>
<evidence type="ECO:0000259" key="4">
    <source>
        <dbReference type="SMART" id="SM00470"/>
    </source>
</evidence>
<sequence>MTATTVRPLAGYALISPYDLKPSPNNPRAQLTEITALAQSIRENGLIQPIIAQRIDGDDKLQIVAGHRRHAAALRLQLDAVPVIVRKTMLPDSELLTMLVENGQRAGLDPIEEARAIAKLKATGLTDAEIGRRIGRPQNYVSNRRSLLALAVEDQEQLRNGQISIAAATNLARDASGTARPNARGKKSAQHLSSTHQLATRAQARCRRNKHKSKGAASVGGMACGECWESVIRADERQHLHHVSGQQGKCVLCGTTHDPDQPADTSGTPTA</sequence>
<reference evidence="5" key="1">
    <citation type="submission" date="2022-05" db="EMBL/GenBank/DDBJ databases">
        <authorList>
            <person name="Tuo L."/>
        </authorList>
    </citation>
    <scope>NUCLEOTIDE SEQUENCE</scope>
    <source>
        <strain evidence="5">BSK12Z-4</strain>
    </source>
</reference>
<dbReference type="GO" id="GO:0003677">
    <property type="term" value="F:DNA binding"/>
    <property type="evidence" value="ECO:0007669"/>
    <property type="project" value="InterPro"/>
</dbReference>
<dbReference type="InterPro" id="IPR004437">
    <property type="entry name" value="ParB/RepB/Spo0J"/>
</dbReference>
<dbReference type="NCBIfam" id="TIGR00180">
    <property type="entry name" value="parB_part"/>
    <property type="match status" value="1"/>
</dbReference>
<dbReference type="GO" id="GO:0045881">
    <property type="term" value="P:positive regulation of sporulation resulting in formation of a cellular spore"/>
    <property type="evidence" value="ECO:0007669"/>
    <property type="project" value="TreeGrafter"/>
</dbReference>
<gene>
    <name evidence="5" type="ORF">M8330_20165</name>
</gene>
<organism evidence="5 6">
    <name type="scientific">Nocardioides bruguierae</name>
    <dbReference type="NCBI Taxonomy" id="2945102"/>
    <lineage>
        <taxon>Bacteria</taxon>
        <taxon>Bacillati</taxon>
        <taxon>Actinomycetota</taxon>
        <taxon>Actinomycetes</taxon>
        <taxon>Propionibacteriales</taxon>
        <taxon>Nocardioidaceae</taxon>
        <taxon>Nocardioides</taxon>
    </lineage>
</organism>
<keyword evidence="2" id="KW-0159">Chromosome partition</keyword>
<dbReference type="GO" id="GO:0005694">
    <property type="term" value="C:chromosome"/>
    <property type="evidence" value="ECO:0007669"/>
    <property type="project" value="TreeGrafter"/>
</dbReference>
<evidence type="ECO:0000313" key="5">
    <source>
        <dbReference type="EMBL" id="MCM0622608.1"/>
    </source>
</evidence>
<dbReference type="PANTHER" id="PTHR33375:SF1">
    <property type="entry name" value="CHROMOSOME-PARTITIONING PROTEIN PARB-RELATED"/>
    <property type="match status" value="1"/>
</dbReference>
<dbReference type="InterPro" id="IPR003115">
    <property type="entry name" value="ParB_N"/>
</dbReference>
<dbReference type="Pfam" id="PF02195">
    <property type="entry name" value="ParB_N"/>
    <property type="match status" value="1"/>
</dbReference>
<dbReference type="EMBL" id="JAMOIL010000040">
    <property type="protein sequence ID" value="MCM0622608.1"/>
    <property type="molecule type" value="Genomic_DNA"/>
</dbReference>
<feature type="region of interest" description="Disordered" evidence="3">
    <location>
        <begin position="173"/>
        <end position="196"/>
    </location>
</feature>
<accession>A0A9X2DB60</accession>
<dbReference type="InterPro" id="IPR050336">
    <property type="entry name" value="Chromosome_partition/occlusion"/>
</dbReference>
<name>A0A9X2DB60_9ACTN</name>
<comment type="caution">
    <text evidence="5">The sequence shown here is derived from an EMBL/GenBank/DDBJ whole genome shotgun (WGS) entry which is preliminary data.</text>
</comment>
<dbReference type="PANTHER" id="PTHR33375">
    <property type="entry name" value="CHROMOSOME-PARTITIONING PROTEIN PARB-RELATED"/>
    <property type="match status" value="1"/>
</dbReference>
<dbReference type="SUPFAM" id="SSF110849">
    <property type="entry name" value="ParB/Sulfiredoxin"/>
    <property type="match status" value="1"/>
</dbReference>
<dbReference type="Gene3D" id="1.10.10.2830">
    <property type="match status" value="1"/>
</dbReference>
<protein>
    <submittedName>
        <fullName evidence="5">ParB/RepB/Spo0J family partition protein</fullName>
    </submittedName>
</protein>
<evidence type="ECO:0000256" key="1">
    <source>
        <dbReference type="ARBA" id="ARBA00006295"/>
    </source>
</evidence>
<dbReference type="SMART" id="SM00470">
    <property type="entry name" value="ParB"/>
    <property type="match status" value="1"/>
</dbReference>
<evidence type="ECO:0000313" key="6">
    <source>
        <dbReference type="Proteomes" id="UP001139485"/>
    </source>
</evidence>
<proteinExistence type="inferred from homology"/>
<dbReference type="InterPro" id="IPR036086">
    <property type="entry name" value="ParB/Sulfiredoxin_sf"/>
</dbReference>